<dbReference type="OrthoDB" id="9795769at2"/>
<dbReference type="EMBL" id="VHLG01000014">
    <property type="protein sequence ID" value="TPW28010.1"/>
    <property type="molecule type" value="Genomic_DNA"/>
</dbReference>
<dbReference type="NCBIfam" id="NF000768">
    <property type="entry name" value="PRK00051.1"/>
    <property type="match status" value="1"/>
</dbReference>
<evidence type="ECO:0000256" key="7">
    <source>
        <dbReference type="ARBA" id="ARBA00022490"/>
    </source>
</evidence>
<dbReference type="Gene3D" id="3.10.20.810">
    <property type="entry name" value="Phosphoribosyl-AMP cyclohydrolase"/>
    <property type="match status" value="1"/>
</dbReference>
<evidence type="ECO:0000259" key="12">
    <source>
        <dbReference type="Pfam" id="PF01502"/>
    </source>
</evidence>
<comment type="subcellular location">
    <subcellularLocation>
        <location evidence="11">Cytoplasm</location>
    </subcellularLocation>
</comment>
<dbReference type="InterPro" id="IPR026660">
    <property type="entry name" value="PRA-CH"/>
</dbReference>
<evidence type="ECO:0000256" key="2">
    <source>
        <dbReference type="ARBA" id="ARBA00001460"/>
    </source>
</evidence>
<feature type="binding site" evidence="11">
    <location>
        <position position="95"/>
    </location>
    <ligand>
        <name>Mg(2+)</name>
        <dbReference type="ChEBI" id="CHEBI:18420"/>
    </ligand>
</feature>
<dbReference type="Gene3D" id="4.10.80.70">
    <property type="match status" value="1"/>
</dbReference>
<accession>A0A506U2I6</accession>
<comment type="similarity">
    <text evidence="11">Belongs to the PRA-CH family.</text>
</comment>
<dbReference type="PANTHER" id="PTHR42945:SF1">
    <property type="entry name" value="HISTIDINE BIOSYNTHESIS BIFUNCTIONAL PROTEIN HIS7"/>
    <property type="match status" value="1"/>
</dbReference>
<dbReference type="GO" id="GO:0005737">
    <property type="term" value="C:cytoplasm"/>
    <property type="evidence" value="ECO:0007669"/>
    <property type="project" value="UniProtKB-SubCell"/>
</dbReference>
<comment type="catalytic activity">
    <reaction evidence="1 11">
        <text>1-(5-phospho-beta-D-ribosyl)-5'-AMP + H2O = 1-(5-phospho-beta-D-ribosyl)-5-[(5-phospho-beta-D-ribosylamino)methylideneamino]imidazole-4-carboxamide</text>
        <dbReference type="Rhea" id="RHEA:20049"/>
        <dbReference type="ChEBI" id="CHEBI:15377"/>
        <dbReference type="ChEBI" id="CHEBI:58435"/>
        <dbReference type="ChEBI" id="CHEBI:59457"/>
        <dbReference type="EC" id="3.5.4.19"/>
    </reaction>
</comment>
<feature type="domain" description="Phosphoribosyl-AMP cyclohydrolase" evidence="12">
    <location>
        <begin position="44"/>
        <end position="119"/>
    </location>
</feature>
<dbReference type="UniPathway" id="UPA00031">
    <property type="reaction ID" value="UER00008"/>
</dbReference>
<feature type="binding site" evidence="11">
    <location>
        <position position="117"/>
    </location>
    <ligand>
        <name>Zn(2+)</name>
        <dbReference type="ChEBI" id="CHEBI:29105"/>
        <note>ligand shared between dimeric partners</note>
    </ligand>
</feature>
<dbReference type="FunFam" id="3.10.20.810:FF:000001">
    <property type="entry name" value="Histidine biosynthesis bifunctional protein HisIE"/>
    <property type="match status" value="1"/>
</dbReference>
<dbReference type="InterPro" id="IPR002496">
    <property type="entry name" value="PRib_AMP_CycHydrolase_dom"/>
</dbReference>
<keyword evidence="11" id="KW-0460">Magnesium</keyword>
<dbReference type="PANTHER" id="PTHR42945">
    <property type="entry name" value="HISTIDINE BIOSYNTHESIS BIFUNCTIONAL PROTEIN"/>
    <property type="match status" value="1"/>
</dbReference>
<keyword evidence="9 11" id="KW-0378">Hydrolase</keyword>
<keyword evidence="8 11" id="KW-0028">Amino-acid biosynthesis</keyword>
<dbReference type="SUPFAM" id="SSF141734">
    <property type="entry name" value="HisI-like"/>
    <property type="match status" value="1"/>
</dbReference>
<comment type="catalytic activity">
    <reaction evidence="2">
        <text>1-(5-phospho-beta-D-ribosyl)-ATP + H2O = 1-(5-phospho-beta-D-ribosyl)-5'-AMP + diphosphate + H(+)</text>
        <dbReference type="Rhea" id="RHEA:22828"/>
        <dbReference type="ChEBI" id="CHEBI:15377"/>
        <dbReference type="ChEBI" id="CHEBI:15378"/>
        <dbReference type="ChEBI" id="CHEBI:33019"/>
        <dbReference type="ChEBI" id="CHEBI:59457"/>
        <dbReference type="ChEBI" id="CHEBI:73183"/>
        <dbReference type="EC" id="3.6.1.31"/>
    </reaction>
</comment>
<keyword evidence="10 11" id="KW-0368">Histidine biosynthesis</keyword>
<evidence type="ECO:0000313" key="13">
    <source>
        <dbReference type="EMBL" id="TPW28010.1"/>
    </source>
</evidence>
<comment type="caution">
    <text evidence="13">The sequence shown here is derived from an EMBL/GenBank/DDBJ whole genome shotgun (WGS) entry which is preliminary data.</text>
</comment>
<feature type="binding site" evidence="11">
    <location>
        <position position="92"/>
    </location>
    <ligand>
        <name>Zn(2+)</name>
        <dbReference type="ChEBI" id="CHEBI:29105"/>
        <note>ligand shared between dimeric partners</note>
    </ligand>
</feature>
<dbReference type="EC" id="3.5.4.19" evidence="11"/>
<feature type="binding site" evidence="11">
    <location>
        <position position="91"/>
    </location>
    <ligand>
        <name>Mg(2+)</name>
        <dbReference type="ChEBI" id="CHEBI:18420"/>
    </ligand>
</feature>
<evidence type="ECO:0000256" key="9">
    <source>
        <dbReference type="ARBA" id="ARBA00022801"/>
    </source>
</evidence>
<dbReference type="Proteomes" id="UP000318801">
    <property type="component" value="Unassembled WGS sequence"/>
</dbReference>
<evidence type="ECO:0000256" key="5">
    <source>
        <dbReference type="ARBA" id="ARBA00007731"/>
    </source>
</evidence>
<comment type="pathway">
    <text evidence="3 11">Amino-acid biosynthesis; L-histidine biosynthesis; L-histidine from 5-phospho-alpha-D-ribose 1-diphosphate: step 3/9.</text>
</comment>
<comment type="pathway">
    <text evidence="4">Amino-acid biosynthesis; L-histidine biosynthesis; L-histidine from 5-phospho-alpha-D-ribose 1-diphosphate: step 2/9.</text>
</comment>
<dbReference type="RefSeq" id="WP_141150507.1">
    <property type="nucleotide sequence ID" value="NZ_VHLG01000014.1"/>
</dbReference>
<dbReference type="GO" id="GO:0000105">
    <property type="term" value="P:L-histidine biosynthetic process"/>
    <property type="evidence" value="ECO:0007669"/>
    <property type="project" value="UniProtKB-UniRule"/>
</dbReference>
<proteinExistence type="inferred from homology"/>
<keyword evidence="11" id="KW-0479">Metal-binding</keyword>
<dbReference type="HAMAP" id="MF_01021">
    <property type="entry name" value="HisI"/>
    <property type="match status" value="1"/>
</dbReference>
<dbReference type="GO" id="GO:0004636">
    <property type="term" value="F:phosphoribosyl-ATP diphosphatase activity"/>
    <property type="evidence" value="ECO:0007669"/>
    <property type="project" value="UniProtKB-EC"/>
</dbReference>
<dbReference type="Pfam" id="PF01502">
    <property type="entry name" value="PRA-CH"/>
    <property type="match status" value="1"/>
</dbReference>
<dbReference type="AlphaFoldDB" id="A0A506U2I6"/>
<comment type="cofactor">
    <cofactor evidence="11">
        <name>Mg(2+)</name>
        <dbReference type="ChEBI" id="CHEBI:18420"/>
    </cofactor>
    <text evidence="11">Binds 1 Mg(2+) ion per subunit.</text>
</comment>
<evidence type="ECO:0000256" key="11">
    <source>
        <dbReference type="HAMAP-Rule" id="MF_01021"/>
    </source>
</evidence>
<organism evidence="13 14">
    <name type="scientific">Martelella alba</name>
    <dbReference type="NCBI Taxonomy" id="2590451"/>
    <lineage>
        <taxon>Bacteria</taxon>
        <taxon>Pseudomonadati</taxon>
        <taxon>Pseudomonadota</taxon>
        <taxon>Alphaproteobacteria</taxon>
        <taxon>Hyphomicrobiales</taxon>
        <taxon>Aurantimonadaceae</taxon>
        <taxon>Martelella</taxon>
    </lineage>
</organism>
<dbReference type="InterPro" id="IPR038019">
    <property type="entry name" value="PRib_AMP_CycHydrolase_sf"/>
</dbReference>
<keyword evidence="11" id="KW-0862">Zinc</keyword>
<dbReference type="GO" id="GO:0008270">
    <property type="term" value="F:zinc ion binding"/>
    <property type="evidence" value="ECO:0007669"/>
    <property type="project" value="UniProtKB-UniRule"/>
</dbReference>
<sequence length="150" mass="16492">MIPFDTPPEDKSELDEATVFTPRFDEHGLVTAVVTDIRDGAVLMLAHMNAEALSLTLETGVAHYYSRSRAKIWKKGETSGNLQHVEAILADCDQDAVLLKVRVAGHDAACHTGRRSCFYRAITVADGKAALNSIDDRRAFDPAEVYGHKH</sequence>
<comment type="function">
    <text evidence="11">Catalyzes the hydrolysis of the adenine ring of phosphoribosyl-AMP.</text>
</comment>
<reference evidence="13 14" key="1">
    <citation type="submission" date="2019-06" db="EMBL/GenBank/DDBJ databases">
        <authorList>
            <person name="Li M."/>
        </authorList>
    </citation>
    <scope>NUCLEOTIDE SEQUENCE [LARGE SCALE GENOMIC DNA]</scope>
    <source>
        <strain evidence="13 14">BGMRC2036</strain>
    </source>
</reference>
<comment type="cofactor">
    <cofactor evidence="11">
        <name>Zn(2+)</name>
        <dbReference type="ChEBI" id="CHEBI:29105"/>
    </cofactor>
    <text evidence="11">Binds 1 zinc ion per subunit.</text>
</comment>
<evidence type="ECO:0000256" key="10">
    <source>
        <dbReference type="ARBA" id="ARBA00023102"/>
    </source>
</evidence>
<feature type="binding site" evidence="11">
    <location>
        <position position="93"/>
    </location>
    <ligand>
        <name>Mg(2+)</name>
        <dbReference type="ChEBI" id="CHEBI:18420"/>
    </ligand>
</feature>
<evidence type="ECO:0000256" key="6">
    <source>
        <dbReference type="ARBA" id="ARBA00008299"/>
    </source>
</evidence>
<evidence type="ECO:0000256" key="8">
    <source>
        <dbReference type="ARBA" id="ARBA00022605"/>
    </source>
</evidence>
<keyword evidence="7 11" id="KW-0963">Cytoplasm</keyword>
<feature type="binding site" evidence="11">
    <location>
        <position position="110"/>
    </location>
    <ligand>
        <name>Zn(2+)</name>
        <dbReference type="ChEBI" id="CHEBI:29105"/>
        <note>ligand shared between dimeric partners</note>
    </ligand>
</feature>
<evidence type="ECO:0000313" key="14">
    <source>
        <dbReference type="Proteomes" id="UP000318801"/>
    </source>
</evidence>
<evidence type="ECO:0000256" key="4">
    <source>
        <dbReference type="ARBA" id="ARBA00005204"/>
    </source>
</evidence>
<name>A0A506U2I6_9HYPH</name>
<dbReference type="GO" id="GO:0000287">
    <property type="term" value="F:magnesium ion binding"/>
    <property type="evidence" value="ECO:0007669"/>
    <property type="project" value="UniProtKB-UniRule"/>
</dbReference>
<evidence type="ECO:0000256" key="1">
    <source>
        <dbReference type="ARBA" id="ARBA00000024"/>
    </source>
</evidence>
<gene>
    <name evidence="11 13" type="primary">hisI</name>
    <name evidence="13" type="ORF">FJU08_18375</name>
</gene>
<comment type="subunit">
    <text evidence="11">Homodimer.</text>
</comment>
<comment type="similarity">
    <text evidence="5">In the C-terminal section; belongs to the PRA-PH family.</text>
</comment>
<evidence type="ECO:0000256" key="3">
    <source>
        <dbReference type="ARBA" id="ARBA00005169"/>
    </source>
</evidence>
<dbReference type="GO" id="GO:0004635">
    <property type="term" value="F:phosphoribosyl-AMP cyclohydrolase activity"/>
    <property type="evidence" value="ECO:0007669"/>
    <property type="project" value="UniProtKB-UniRule"/>
</dbReference>
<comment type="similarity">
    <text evidence="6">In the N-terminal section; belongs to the PRA-CH family.</text>
</comment>
<protein>
    <recommendedName>
        <fullName evidence="11">Phosphoribosyl-AMP cyclohydrolase</fullName>
        <shortName evidence="11">PRA-CH</shortName>
        <ecNumber evidence="11">3.5.4.19</ecNumber>
    </recommendedName>
</protein>
<keyword evidence="14" id="KW-1185">Reference proteome</keyword>